<gene>
    <name evidence="2" type="ORF">TVY486_0906190</name>
</gene>
<reference evidence="2" key="1">
    <citation type="journal article" date="2012" name="Proc. Natl. Acad. Sci. U.S.A.">
        <title>Antigenic diversity is generated by distinct evolutionary mechanisms in African trypanosome species.</title>
        <authorList>
            <person name="Jackson A.P."/>
            <person name="Berry A."/>
            <person name="Aslett M."/>
            <person name="Allison H.C."/>
            <person name="Burton P."/>
            <person name="Vavrova-Anderson J."/>
            <person name="Brown R."/>
            <person name="Browne H."/>
            <person name="Corton N."/>
            <person name="Hauser H."/>
            <person name="Gamble J."/>
            <person name="Gilderthorp R."/>
            <person name="Marcello L."/>
            <person name="McQuillan J."/>
            <person name="Otto T.D."/>
            <person name="Quail M.A."/>
            <person name="Sanders M.J."/>
            <person name="van Tonder A."/>
            <person name="Ginger M.L."/>
            <person name="Field M.C."/>
            <person name="Barry J.D."/>
            <person name="Hertz-Fowler C."/>
            <person name="Berriman M."/>
        </authorList>
    </citation>
    <scope>NUCLEOTIDE SEQUENCE</scope>
    <source>
        <strain evidence="2">Y486</strain>
    </source>
</reference>
<dbReference type="InterPro" id="IPR011990">
    <property type="entry name" value="TPR-like_helical_dom_sf"/>
</dbReference>
<sequence>MRRSLRSCAGFLQNLNSGKTNFFTSLWSKPQTRDERIKEYIPEVIEESLREQRAVLQENTSRDRIVELGHRVLREIENKRPTPSIAPHLNKILQEYNCSGIIEQRPLSYLLYPCSTISSVQQPHELVANFTDNFRSFVEEVELNGCSFRVGDDRNHEQSYEEVGEAPLGSEGITGVAGGSGSEAQSTARSGPIVMASPQEHEKMDVTLFIRLVSGMALANVQNGDLKNAIRCVDVGIRHAIAPSRLGALLGMKAGILVHQRKYEEALECANKAVQVSRNIQGYIHGAFSLRALNRIEEALQLLEKGRDDHPMNTQLLALLEGAKMKTTETASEEIKRLGT</sequence>
<dbReference type="VEuPathDB" id="TriTrypDB:TvY486_0906190"/>
<evidence type="ECO:0008006" key="3">
    <source>
        <dbReference type="Google" id="ProtNLM"/>
    </source>
</evidence>
<feature type="region of interest" description="Disordered" evidence="1">
    <location>
        <begin position="174"/>
        <end position="197"/>
    </location>
</feature>
<organism evidence="2">
    <name type="scientific">Trypanosoma vivax (strain Y486)</name>
    <dbReference type="NCBI Taxonomy" id="1055687"/>
    <lineage>
        <taxon>Eukaryota</taxon>
        <taxon>Discoba</taxon>
        <taxon>Euglenozoa</taxon>
        <taxon>Kinetoplastea</taxon>
        <taxon>Metakinetoplastina</taxon>
        <taxon>Trypanosomatida</taxon>
        <taxon>Trypanosomatidae</taxon>
        <taxon>Trypanosoma</taxon>
        <taxon>Duttonella</taxon>
    </lineage>
</organism>
<protein>
    <recommendedName>
        <fullName evidence="3">Tetratricopeptide repeat protein</fullName>
    </recommendedName>
</protein>
<proteinExistence type="predicted"/>
<accession>G0U3E1</accession>
<evidence type="ECO:0000256" key="1">
    <source>
        <dbReference type="SAM" id="MobiDB-lite"/>
    </source>
</evidence>
<dbReference type="Gene3D" id="1.25.40.10">
    <property type="entry name" value="Tetratricopeptide repeat domain"/>
    <property type="match status" value="1"/>
</dbReference>
<name>G0U3E1_TRYVY</name>
<dbReference type="OMA" id="GREDHPM"/>
<dbReference type="AlphaFoldDB" id="G0U3E1"/>
<dbReference type="SUPFAM" id="SSF48452">
    <property type="entry name" value="TPR-like"/>
    <property type="match status" value="1"/>
</dbReference>
<dbReference type="EMBL" id="HE573025">
    <property type="protein sequence ID" value="CCC50798.1"/>
    <property type="molecule type" value="Genomic_DNA"/>
</dbReference>
<evidence type="ECO:0000313" key="2">
    <source>
        <dbReference type="EMBL" id="CCC50798.1"/>
    </source>
</evidence>